<dbReference type="AlphaFoldDB" id="A0A4U0YXU7"/>
<proteinExistence type="predicted"/>
<dbReference type="EMBL" id="SWAU01000555">
    <property type="protein sequence ID" value="TKA93933.1"/>
    <property type="molecule type" value="Genomic_DNA"/>
</dbReference>
<gene>
    <name evidence="1" type="ORF">FAZ78_25145</name>
</gene>
<accession>A0A4U0YXU7</accession>
<reference evidence="1 2" key="1">
    <citation type="submission" date="2019-04" db="EMBL/GenBank/DDBJ databases">
        <title>Crypto-aerobic microbial life in anoxic (sulfidic) marine sediments.</title>
        <authorList>
            <person name="Bhattacharya S."/>
            <person name="Roy C."/>
            <person name="Mondal N."/>
            <person name="Sarkar J."/>
            <person name="Mandal S."/>
            <person name="Rameez M.J."/>
            <person name="Ghosh W."/>
        </authorList>
    </citation>
    <scope>NUCLEOTIDE SEQUENCE [LARGE SCALE GENOMIC DNA]</scope>
    <source>
        <strain evidence="1 2">SBBC</strain>
    </source>
</reference>
<evidence type="ECO:0000313" key="2">
    <source>
        <dbReference type="Proteomes" id="UP000306340"/>
    </source>
</evidence>
<organism evidence="1 2">
    <name type="scientific">Cereibacter changlensis</name>
    <dbReference type="NCBI Taxonomy" id="402884"/>
    <lineage>
        <taxon>Bacteria</taxon>
        <taxon>Pseudomonadati</taxon>
        <taxon>Pseudomonadota</taxon>
        <taxon>Alphaproteobacteria</taxon>
        <taxon>Rhodobacterales</taxon>
        <taxon>Paracoccaceae</taxon>
        <taxon>Cereibacter</taxon>
    </lineage>
</organism>
<dbReference type="Proteomes" id="UP000306340">
    <property type="component" value="Unassembled WGS sequence"/>
</dbReference>
<comment type="caution">
    <text evidence="1">The sequence shown here is derived from an EMBL/GenBank/DDBJ whole genome shotgun (WGS) entry which is preliminary data.</text>
</comment>
<name>A0A4U0YXU7_9RHOB</name>
<protein>
    <submittedName>
        <fullName evidence="1">Uncharacterized protein</fullName>
    </submittedName>
</protein>
<evidence type="ECO:0000313" key="1">
    <source>
        <dbReference type="EMBL" id="TKA93933.1"/>
    </source>
</evidence>
<sequence>MPKDVSAIITKREFKRKLGESEREALAAYPRFHAQVEKEIAEAKLGRVRSEAASSAEATEREAYAEALRRRADLVAAGASDRDLALTADSIAEAYPHGWDYEPEGVPPVERHTINLLRLGPERYKAPEPTLGDATVFYLKERGGNETPEAIHRFEVTIKRIVGLVKEALGRDPVLTSLTREDARKVRDHMLNRLTITGRCCRTHARDEVSPFPVDFKPRERFRRRRVR</sequence>